<organism evidence="2 3">
    <name type="scientific">Tessaracoccus palaemonis</name>
    <dbReference type="NCBI Taxonomy" id="2829499"/>
    <lineage>
        <taxon>Bacteria</taxon>
        <taxon>Bacillati</taxon>
        <taxon>Actinomycetota</taxon>
        <taxon>Actinomycetes</taxon>
        <taxon>Propionibacteriales</taxon>
        <taxon>Propionibacteriaceae</taxon>
        <taxon>Tessaracoccus</taxon>
    </lineage>
</organism>
<dbReference type="RefSeq" id="WP_219080484.1">
    <property type="nucleotide sequence ID" value="NZ_CP079216.1"/>
</dbReference>
<feature type="compositionally biased region" description="Low complexity" evidence="1">
    <location>
        <begin position="33"/>
        <end position="63"/>
    </location>
</feature>
<dbReference type="CDD" id="cd05829">
    <property type="entry name" value="Sortase_F"/>
    <property type="match status" value="1"/>
</dbReference>
<dbReference type="EMBL" id="CP079216">
    <property type="protein sequence ID" value="QXT62005.1"/>
    <property type="molecule type" value="Genomic_DNA"/>
</dbReference>
<dbReference type="InterPro" id="IPR042001">
    <property type="entry name" value="Sortase_F"/>
</dbReference>
<dbReference type="Proteomes" id="UP000824504">
    <property type="component" value="Chromosome"/>
</dbReference>
<accession>A0ABX8SH41</accession>
<evidence type="ECO:0000313" key="3">
    <source>
        <dbReference type="Proteomes" id="UP000824504"/>
    </source>
</evidence>
<gene>
    <name evidence="2" type="ORF">KDB89_09435</name>
</gene>
<keyword evidence="3" id="KW-1185">Reference proteome</keyword>
<evidence type="ECO:0000313" key="2">
    <source>
        <dbReference type="EMBL" id="QXT62005.1"/>
    </source>
</evidence>
<name>A0ABX8SH41_9ACTN</name>
<evidence type="ECO:0000256" key="1">
    <source>
        <dbReference type="SAM" id="MobiDB-lite"/>
    </source>
</evidence>
<sequence>MPRLVLLVVGLLVLALAVWGVASEETKHIGQDAGPSPSPAASSSTPAPAPSSSAPPDGCSPAGEGFVPDRYSIEALGVDEPVVALDLDASGSIAAPPLDEPRMASWWSGGPEPGSGEGQVVLTIHTYRNGGAVGNELFADGQPQLSPGDVLRLTGPDGAVQCYGFTAATKIAVADYDPDSDLMVDFDGEPRLAIIICWDFDGTDWDSRVFFHFDPIGGAED</sequence>
<reference evidence="2 3" key="1">
    <citation type="submission" date="2021-07" db="EMBL/GenBank/DDBJ databases">
        <title>complete genome sequencing of Tessaracoccus sp.J1M15.</title>
        <authorList>
            <person name="Bae J.-W."/>
            <person name="Kim D.-y."/>
        </authorList>
    </citation>
    <scope>NUCLEOTIDE SEQUENCE [LARGE SCALE GENOMIC DNA]</scope>
    <source>
        <strain evidence="2 3">J1M15</strain>
    </source>
</reference>
<protein>
    <submittedName>
        <fullName evidence="2">Class F sortase</fullName>
    </submittedName>
</protein>
<feature type="region of interest" description="Disordered" evidence="1">
    <location>
        <begin position="28"/>
        <end position="65"/>
    </location>
</feature>
<proteinExistence type="predicted"/>